<feature type="compositionally biased region" description="Basic residues" evidence="1">
    <location>
        <begin position="110"/>
        <end position="124"/>
    </location>
</feature>
<feature type="region of interest" description="Disordered" evidence="1">
    <location>
        <begin position="156"/>
        <end position="204"/>
    </location>
</feature>
<feature type="compositionally biased region" description="Basic and acidic residues" evidence="1">
    <location>
        <begin position="163"/>
        <end position="177"/>
    </location>
</feature>
<accession>A0ABC9F1X1</accession>
<dbReference type="Proteomes" id="UP001497457">
    <property type="component" value="Chromosome 5rd"/>
</dbReference>
<evidence type="ECO:0000313" key="2">
    <source>
        <dbReference type="EMBL" id="CAL5066905.1"/>
    </source>
</evidence>
<reference evidence="2 3" key="2">
    <citation type="submission" date="2024-10" db="EMBL/GenBank/DDBJ databases">
        <authorList>
            <person name="Ryan C."/>
        </authorList>
    </citation>
    <scope>NUCLEOTIDE SEQUENCE [LARGE SCALE GENOMIC DNA]</scope>
</reference>
<gene>
    <name evidence="2" type="ORF">URODEC1_LOCUS100705</name>
</gene>
<sequence>MTWPLIHSAASVQRNPTTGAMSPGSPSLSIGLLTTLFRTISSLLPAKNMSVAVAPGATQFAVMRVPLSSLAMVRTSASTAALVAVYAAYLGGRLATTDDVTATIRPPPPRGRRRAASRMHRNAPRRFTATTRSKSSVAVSATVGYLSSSTPALATRMCGAPAPKEDSAASKRERTPDSSEMSARTATARGSDAASASASSPRDA</sequence>
<dbReference type="EMBL" id="OZ075115">
    <property type="protein sequence ID" value="CAL5066905.1"/>
    <property type="molecule type" value="Genomic_DNA"/>
</dbReference>
<keyword evidence="3" id="KW-1185">Reference proteome</keyword>
<dbReference type="AlphaFoldDB" id="A0ABC9F1X1"/>
<evidence type="ECO:0000256" key="1">
    <source>
        <dbReference type="SAM" id="MobiDB-lite"/>
    </source>
</evidence>
<organism evidence="2 3">
    <name type="scientific">Urochloa decumbens</name>
    <dbReference type="NCBI Taxonomy" id="240449"/>
    <lineage>
        <taxon>Eukaryota</taxon>
        <taxon>Viridiplantae</taxon>
        <taxon>Streptophyta</taxon>
        <taxon>Embryophyta</taxon>
        <taxon>Tracheophyta</taxon>
        <taxon>Spermatophyta</taxon>
        <taxon>Magnoliopsida</taxon>
        <taxon>Liliopsida</taxon>
        <taxon>Poales</taxon>
        <taxon>Poaceae</taxon>
        <taxon>PACMAD clade</taxon>
        <taxon>Panicoideae</taxon>
        <taxon>Panicodae</taxon>
        <taxon>Paniceae</taxon>
        <taxon>Melinidinae</taxon>
        <taxon>Urochloa</taxon>
    </lineage>
</organism>
<evidence type="ECO:0000313" key="3">
    <source>
        <dbReference type="Proteomes" id="UP001497457"/>
    </source>
</evidence>
<feature type="compositionally biased region" description="Low complexity" evidence="1">
    <location>
        <begin position="182"/>
        <end position="204"/>
    </location>
</feature>
<reference evidence="3" key="1">
    <citation type="submission" date="2024-06" db="EMBL/GenBank/DDBJ databases">
        <authorList>
            <person name="Ryan C."/>
        </authorList>
    </citation>
    <scope>NUCLEOTIDE SEQUENCE [LARGE SCALE GENOMIC DNA]</scope>
</reference>
<proteinExistence type="predicted"/>
<feature type="region of interest" description="Disordered" evidence="1">
    <location>
        <begin position="100"/>
        <end position="135"/>
    </location>
</feature>
<protein>
    <submittedName>
        <fullName evidence="2">Uncharacterized protein</fullName>
    </submittedName>
</protein>
<name>A0ABC9F1X1_9POAL</name>